<dbReference type="RefSeq" id="WP_091447019.1">
    <property type="nucleotide sequence ID" value="NZ_FMZZ01000001.1"/>
</dbReference>
<evidence type="ECO:0000313" key="3">
    <source>
        <dbReference type="EMBL" id="SDC11206.1"/>
    </source>
</evidence>
<dbReference type="InterPro" id="IPR049449">
    <property type="entry name" value="TesB_ACOT8-like_N"/>
</dbReference>
<dbReference type="STRING" id="1271860.SAMN05216174_101143"/>
<proteinExistence type="predicted"/>
<feature type="domain" description="Acyl-CoA thioesterase-like C-terminal" evidence="2">
    <location>
        <begin position="123"/>
        <end position="254"/>
    </location>
</feature>
<organism evidence="3 4">
    <name type="scientific">Actinokineospora iranica</name>
    <dbReference type="NCBI Taxonomy" id="1271860"/>
    <lineage>
        <taxon>Bacteria</taxon>
        <taxon>Bacillati</taxon>
        <taxon>Actinomycetota</taxon>
        <taxon>Actinomycetes</taxon>
        <taxon>Pseudonocardiales</taxon>
        <taxon>Pseudonocardiaceae</taxon>
        <taxon>Actinokineospora</taxon>
    </lineage>
</organism>
<dbReference type="InterPro" id="IPR029069">
    <property type="entry name" value="HotDog_dom_sf"/>
</dbReference>
<reference evidence="4" key="1">
    <citation type="submission" date="2016-10" db="EMBL/GenBank/DDBJ databases">
        <authorList>
            <person name="Varghese N."/>
            <person name="Submissions S."/>
        </authorList>
    </citation>
    <scope>NUCLEOTIDE SEQUENCE [LARGE SCALE GENOMIC DNA]</scope>
    <source>
        <strain evidence="4">IBRC-M 10403</strain>
    </source>
</reference>
<dbReference type="Pfam" id="PF20789">
    <property type="entry name" value="4HBT_3C"/>
    <property type="match status" value="1"/>
</dbReference>
<dbReference type="Proteomes" id="UP000199501">
    <property type="component" value="Unassembled WGS sequence"/>
</dbReference>
<dbReference type="AlphaFoldDB" id="A0A1G6IZJ1"/>
<protein>
    <submittedName>
        <fullName evidence="3">Thioesterase-like superfamily protein</fullName>
    </submittedName>
</protein>
<dbReference type="Pfam" id="PF13622">
    <property type="entry name" value="4HBT_3"/>
    <property type="match status" value="1"/>
</dbReference>
<keyword evidence="4" id="KW-1185">Reference proteome</keyword>
<dbReference type="OrthoDB" id="1413770at2"/>
<dbReference type="SUPFAM" id="SSF54637">
    <property type="entry name" value="Thioesterase/thiol ester dehydrase-isomerase"/>
    <property type="match status" value="2"/>
</dbReference>
<evidence type="ECO:0000259" key="1">
    <source>
        <dbReference type="Pfam" id="PF13622"/>
    </source>
</evidence>
<evidence type="ECO:0000259" key="2">
    <source>
        <dbReference type="Pfam" id="PF20789"/>
    </source>
</evidence>
<dbReference type="InterPro" id="IPR042171">
    <property type="entry name" value="Acyl-CoA_hotdog"/>
</dbReference>
<sequence>MAFYEPLGEGRYASTRHTAGPWTADSQHMGPPTALLARELAALPAAAPSALARVTVEILGPVPVAELSVSAEVERPGRSVELARGEIRAGGRAVARASAWRIVTSDTSAVRTPDDVAPLAPPAAGTPITRPDNWGPGYLDVMEWRALTGSLDKPGPATVWVRQTIPLVAGEEPTPLQRLLVVADSGSGASGLLDPRKWWFINTELTVHVIREPEGEWIGLDAHSVIGPNGTGTALSVLHDTHGAVARGAQALFVRER</sequence>
<feature type="domain" description="Acyl-CoA thioesterase-like N-terminal HotDog" evidence="1">
    <location>
        <begin position="19"/>
        <end position="101"/>
    </location>
</feature>
<dbReference type="Gene3D" id="2.40.160.210">
    <property type="entry name" value="Acyl-CoA thioesterase, double hotdog domain"/>
    <property type="match status" value="1"/>
</dbReference>
<dbReference type="InterPro" id="IPR049450">
    <property type="entry name" value="ACOT8-like_C"/>
</dbReference>
<gene>
    <name evidence="3" type="ORF">SAMN05216174_101143</name>
</gene>
<accession>A0A1G6IZJ1</accession>
<name>A0A1G6IZJ1_9PSEU</name>
<dbReference type="EMBL" id="FMZZ01000001">
    <property type="protein sequence ID" value="SDC11206.1"/>
    <property type="molecule type" value="Genomic_DNA"/>
</dbReference>
<evidence type="ECO:0000313" key="4">
    <source>
        <dbReference type="Proteomes" id="UP000199501"/>
    </source>
</evidence>